<dbReference type="EMBL" id="CAXAJV020001296">
    <property type="protein sequence ID" value="CAL7947551.1"/>
    <property type="molecule type" value="Genomic_DNA"/>
</dbReference>
<gene>
    <name evidence="2" type="ORF">XYLVIOL_LOCUS8401</name>
</gene>
<dbReference type="SMART" id="SM00860">
    <property type="entry name" value="SMI1_KNR4"/>
    <property type="match status" value="1"/>
</dbReference>
<evidence type="ECO:0000313" key="3">
    <source>
        <dbReference type="Proteomes" id="UP001642520"/>
    </source>
</evidence>
<dbReference type="Proteomes" id="UP001642520">
    <property type="component" value="Unassembled WGS sequence"/>
</dbReference>
<sequence>MSFFVDIVTEDSFYENLTLGVVKILEGFPYIKNVRVDRRNGCESTTIASWEQRHCCTLPEDVRNFYASIDGFLLQWSLEIAGEEFPVGRMEIGTLSSLKRYSNPTDHQIDFAKHESHGDTQNAEAASGSSIDLLENTIPADLQGNGQDCKMFEIAECFPQSGMSKVYLVYRTKPEAGPPTIWLHREDTNRWCHLANNFTVYFRMMLVHLGLPLWQCCVAGLSLPTWIEQIYFLVGPHLLPSAVEPTETISTSLWNNGPTNVVDSAIFKGKDGKQKNSRKK</sequence>
<dbReference type="Pfam" id="PF09346">
    <property type="entry name" value="SMI1_KNR4"/>
    <property type="match status" value="1"/>
</dbReference>
<dbReference type="PANTHER" id="PTHR31854">
    <property type="entry name" value="TUBULIN POLYGLUTAMYLASE COMPLEX SUBUNIT 2"/>
    <property type="match status" value="1"/>
</dbReference>
<dbReference type="InterPro" id="IPR039231">
    <property type="entry name" value="TPGS2"/>
</dbReference>
<evidence type="ECO:0000259" key="1">
    <source>
        <dbReference type="SMART" id="SM00860"/>
    </source>
</evidence>
<feature type="domain" description="Knr4/Smi1-like" evidence="1">
    <location>
        <begin position="41"/>
        <end position="204"/>
    </location>
</feature>
<proteinExistence type="predicted"/>
<evidence type="ECO:0000313" key="2">
    <source>
        <dbReference type="EMBL" id="CAL7947551.1"/>
    </source>
</evidence>
<dbReference type="SUPFAM" id="SSF160631">
    <property type="entry name" value="SMI1/KNR4-like"/>
    <property type="match status" value="1"/>
</dbReference>
<accession>A0ABP1P636</accession>
<keyword evidence="3" id="KW-1185">Reference proteome</keyword>
<protein>
    <recommendedName>
        <fullName evidence="1">Knr4/Smi1-like domain-containing protein</fullName>
    </recommendedName>
</protein>
<reference evidence="2 3" key="1">
    <citation type="submission" date="2024-08" db="EMBL/GenBank/DDBJ databases">
        <authorList>
            <person name="Will J Nash"/>
            <person name="Angela Man"/>
            <person name="Seanna McTaggart"/>
            <person name="Kendall Baker"/>
            <person name="Tom Barker"/>
            <person name="Leah Catchpole"/>
            <person name="Alex Durrant"/>
            <person name="Karim Gharbi"/>
            <person name="Naomi Irish"/>
            <person name="Gemy Kaithakottil"/>
            <person name="Debby Ku"/>
            <person name="Aaliyah Providence"/>
            <person name="Felix Shaw"/>
            <person name="David Swarbreck"/>
            <person name="Chris Watkins"/>
            <person name="Ann M. McCartney"/>
            <person name="Giulio Formenti"/>
            <person name="Alice Mouton"/>
            <person name="Noel Vella"/>
            <person name="Bjorn M von Reumont"/>
            <person name="Adriana Vella"/>
            <person name="Wilfried Haerty"/>
        </authorList>
    </citation>
    <scope>NUCLEOTIDE SEQUENCE [LARGE SCALE GENOMIC DNA]</scope>
</reference>
<dbReference type="InterPro" id="IPR018958">
    <property type="entry name" value="Knr4/Smi1-like_dom"/>
</dbReference>
<dbReference type="InterPro" id="IPR037883">
    <property type="entry name" value="Knr4/Smi1-like_sf"/>
</dbReference>
<name>A0ABP1P636_XYLVO</name>
<organism evidence="2 3">
    <name type="scientific">Xylocopa violacea</name>
    <name type="common">Violet carpenter bee</name>
    <name type="synonym">Apis violacea</name>
    <dbReference type="NCBI Taxonomy" id="135666"/>
    <lineage>
        <taxon>Eukaryota</taxon>
        <taxon>Metazoa</taxon>
        <taxon>Ecdysozoa</taxon>
        <taxon>Arthropoda</taxon>
        <taxon>Hexapoda</taxon>
        <taxon>Insecta</taxon>
        <taxon>Pterygota</taxon>
        <taxon>Neoptera</taxon>
        <taxon>Endopterygota</taxon>
        <taxon>Hymenoptera</taxon>
        <taxon>Apocrita</taxon>
        <taxon>Aculeata</taxon>
        <taxon>Apoidea</taxon>
        <taxon>Anthophila</taxon>
        <taxon>Apidae</taxon>
        <taxon>Xylocopa</taxon>
        <taxon>Xylocopa</taxon>
    </lineage>
</organism>
<dbReference type="PANTHER" id="PTHR31854:SF2">
    <property type="entry name" value="TUBULIN POLYGLUTAMYLASE COMPLEX SUBUNIT 2"/>
    <property type="match status" value="1"/>
</dbReference>
<comment type="caution">
    <text evidence="2">The sequence shown here is derived from an EMBL/GenBank/DDBJ whole genome shotgun (WGS) entry which is preliminary data.</text>
</comment>